<dbReference type="HOGENOM" id="CLU_141774_0_0_1"/>
<feature type="compositionally biased region" description="Low complexity" evidence="3">
    <location>
        <begin position="75"/>
        <end position="90"/>
    </location>
</feature>
<evidence type="ECO:0000256" key="2">
    <source>
        <dbReference type="RuleBase" id="RU369057"/>
    </source>
</evidence>
<proteinExistence type="inferred from homology"/>
<dbReference type="GO" id="GO:0005634">
    <property type="term" value="C:nucleus"/>
    <property type="evidence" value="ECO:0007669"/>
    <property type="project" value="UniProtKB-SubCell"/>
</dbReference>
<comment type="caution">
    <text evidence="4">The sequence shown here is derived from an EMBL/GenBank/DDBJ whole genome shotgun (WGS) entry which is preliminary data.</text>
</comment>
<accession>A0A066WQJ5</accession>
<protein>
    <recommendedName>
        <fullName evidence="2">26S proteasome complex subunit SEM1</fullName>
    </recommendedName>
</protein>
<dbReference type="STRING" id="1037660.A0A066WQJ5"/>
<dbReference type="AlphaFoldDB" id="A0A066WQJ5"/>
<dbReference type="RefSeq" id="XP_013245724.1">
    <property type="nucleotide sequence ID" value="XM_013390270.1"/>
</dbReference>
<dbReference type="PANTHER" id="PTHR16771">
    <property type="entry name" value="26 PROTEASOME COMPLEX SUBUNIT DSS1"/>
    <property type="match status" value="1"/>
</dbReference>
<keyword evidence="2" id="KW-0647">Proteasome</keyword>
<reference evidence="4 5" key="1">
    <citation type="submission" date="2014-05" db="EMBL/GenBank/DDBJ databases">
        <title>Draft genome sequence of a rare smut relative, Tilletiaria anomala UBC 951.</title>
        <authorList>
            <consortium name="DOE Joint Genome Institute"/>
            <person name="Toome M."/>
            <person name="Kuo A."/>
            <person name="Henrissat B."/>
            <person name="Lipzen A."/>
            <person name="Tritt A."/>
            <person name="Yoshinaga Y."/>
            <person name="Zane M."/>
            <person name="Barry K."/>
            <person name="Grigoriev I.V."/>
            <person name="Spatafora J.W."/>
            <person name="Aimea M.C."/>
        </authorList>
    </citation>
    <scope>NUCLEOTIDE SEQUENCE [LARGE SCALE GENOMIC DNA]</scope>
    <source>
        <strain evidence="4 5">UBC 951</strain>
    </source>
</reference>
<keyword evidence="2" id="KW-0539">Nucleus</keyword>
<dbReference type="InterPro" id="IPR007834">
    <property type="entry name" value="DSS1_SEM1"/>
</dbReference>
<dbReference type="GO" id="GO:0000724">
    <property type="term" value="P:double-strand break repair via homologous recombination"/>
    <property type="evidence" value="ECO:0007669"/>
    <property type="project" value="TreeGrafter"/>
</dbReference>
<dbReference type="GeneID" id="25263685"/>
<dbReference type="PANTHER" id="PTHR16771:SF0">
    <property type="entry name" value="26S PROTEASOME COMPLEX SUBUNIT SEM1"/>
    <property type="match status" value="1"/>
</dbReference>
<feature type="compositionally biased region" description="Low complexity" evidence="3">
    <location>
        <begin position="103"/>
        <end position="112"/>
    </location>
</feature>
<evidence type="ECO:0000256" key="1">
    <source>
        <dbReference type="ARBA" id="ARBA00034491"/>
    </source>
</evidence>
<dbReference type="OMA" id="LWQDNWD"/>
<keyword evidence="5" id="KW-1185">Reference proteome</keyword>
<evidence type="ECO:0000313" key="4">
    <source>
        <dbReference type="EMBL" id="KDN52885.1"/>
    </source>
</evidence>
<dbReference type="Proteomes" id="UP000027361">
    <property type="component" value="Unassembled WGS sequence"/>
</dbReference>
<gene>
    <name evidence="4" type="ORF">K437DRAFT_253835</name>
</gene>
<dbReference type="GO" id="GO:0006406">
    <property type="term" value="P:mRNA export from nucleus"/>
    <property type="evidence" value="ECO:0007669"/>
    <property type="project" value="UniProtKB-UniRule"/>
</dbReference>
<feature type="region of interest" description="Disordered" evidence="3">
    <location>
        <begin position="67"/>
        <end position="121"/>
    </location>
</feature>
<dbReference type="Pfam" id="PF05160">
    <property type="entry name" value="DSS1_SEM1"/>
    <property type="match status" value="1"/>
</dbReference>
<feature type="compositionally biased region" description="Gly residues" evidence="3">
    <location>
        <begin position="91"/>
        <end position="102"/>
    </location>
</feature>
<dbReference type="EMBL" id="JMSN01000006">
    <property type="protein sequence ID" value="KDN52885.1"/>
    <property type="molecule type" value="Genomic_DNA"/>
</dbReference>
<evidence type="ECO:0000256" key="3">
    <source>
        <dbReference type="SAM" id="MobiDB-lite"/>
    </source>
</evidence>
<dbReference type="InParanoid" id="A0A066WQJ5"/>
<evidence type="ECO:0000313" key="5">
    <source>
        <dbReference type="Proteomes" id="UP000027361"/>
    </source>
</evidence>
<comment type="subcellular location">
    <subcellularLocation>
        <location evidence="2">Nucleus</location>
    </subcellularLocation>
</comment>
<dbReference type="SMART" id="SM01385">
    <property type="entry name" value="DSS1_SEM1"/>
    <property type="match status" value="1"/>
</dbReference>
<comment type="function">
    <text evidence="2">Component of the 26S proteasome, a multiprotein complex involved in the ATP-dependent degradation of ubiquitinated proteins.</text>
</comment>
<name>A0A066WQJ5_TILAU</name>
<sequence length="143" mass="14433">MATTAQKSLQVAAELALAVPEGEESIPQLGVLDEDDEFEEFETQDWSDADTALAHLSNKAVQISSAAGATGGQDQGAAPGASVGLSIAGGNATGGGSAGSASGGPADHLWQDNWDDDDVEDDFSKALRAELDKASVNQVTASS</sequence>
<comment type="similarity">
    <text evidence="1 2">Belongs to the DSS1/SEM1 family.</text>
</comment>
<dbReference type="GO" id="GO:0043248">
    <property type="term" value="P:proteasome assembly"/>
    <property type="evidence" value="ECO:0007669"/>
    <property type="project" value="UniProtKB-UniRule"/>
</dbReference>
<organism evidence="4 5">
    <name type="scientific">Tilletiaria anomala (strain ATCC 24038 / CBS 436.72 / UBC 951)</name>
    <dbReference type="NCBI Taxonomy" id="1037660"/>
    <lineage>
        <taxon>Eukaryota</taxon>
        <taxon>Fungi</taxon>
        <taxon>Dikarya</taxon>
        <taxon>Basidiomycota</taxon>
        <taxon>Ustilaginomycotina</taxon>
        <taxon>Exobasidiomycetes</taxon>
        <taxon>Georgefischeriales</taxon>
        <taxon>Tilletiariaceae</taxon>
        <taxon>Tilletiaria</taxon>
    </lineage>
</organism>
<dbReference type="GO" id="GO:0008541">
    <property type="term" value="C:proteasome regulatory particle, lid subcomplex"/>
    <property type="evidence" value="ECO:0007669"/>
    <property type="project" value="UniProtKB-UniRule"/>
</dbReference>